<dbReference type="OrthoDB" id="10535752at2759"/>
<proteinExistence type="predicted"/>
<evidence type="ECO:0000313" key="1">
    <source>
        <dbReference type="EMBL" id="KRY29638.1"/>
    </source>
</evidence>
<dbReference type="AlphaFoldDB" id="A0A0V1AY14"/>
<evidence type="ECO:0000313" key="2">
    <source>
        <dbReference type="Proteomes" id="UP000054776"/>
    </source>
</evidence>
<dbReference type="Proteomes" id="UP000054776">
    <property type="component" value="Unassembled WGS sequence"/>
</dbReference>
<dbReference type="InParanoid" id="A0A0V1AY14"/>
<comment type="caution">
    <text evidence="1">The sequence shown here is derived from an EMBL/GenBank/DDBJ whole genome shotgun (WGS) entry which is preliminary data.</text>
</comment>
<reference evidence="1 2" key="1">
    <citation type="submission" date="2015-01" db="EMBL/GenBank/DDBJ databases">
        <title>Evolution of Trichinella species and genotypes.</title>
        <authorList>
            <person name="Korhonen P.K."/>
            <person name="Edoardo P."/>
            <person name="Giuseppe L.R."/>
            <person name="Gasser R.B."/>
        </authorList>
    </citation>
    <scope>NUCLEOTIDE SEQUENCE [LARGE SCALE GENOMIC DNA]</scope>
    <source>
        <strain evidence="1">ISS3</strain>
    </source>
</reference>
<name>A0A0V1AY14_TRISP</name>
<accession>A0A0V1AY14</accession>
<protein>
    <submittedName>
        <fullName evidence="1">Uncharacterized protein</fullName>
    </submittedName>
</protein>
<gene>
    <name evidence="1" type="ORF">T01_9262</name>
</gene>
<sequence>MIILDSEKIDGSVVKINEMIPYTHAYCVYLNKYAFAMCPDKFECFREFELLLPITITYTELSPDWVSNYL</sequence>
<dbReference type="EMBL" id="JYDH01000164">
    <property type="protein sequence ID" value="KRY29638.1"/>
    <property type="molecule type" value="Genomic_DNA"/>
</dbReference>
<organism evidence="1 2">
    <name type="scientific">Trichinella spiralis</name>
    <name type="common">Trichina worm</name>
    <dbReference type="NCBI Taxonomy" id="6334"/>
    <lineage>
        <taxon>Eukaryota</taxon>
        <taxon>Metazoa</taxon>
        <taxon>Ecdysozoa</taxon>
        <taxon>Nematoda</taxon>
        <taxon>Enoplea</taxon>
        <taxon>Dorylaimia</taxon>
        <taxon>Trichinellida</taxon>
        <taxon>Trichinellidae</taxon>
        <taxon>Trichinella</taxon>
    </lineage>
</organism>
<keyword evidence="2" id="KW-1185">Reference proteome</keyword>